<reference evidence="2" key="1">
    <citation type="journal article" date="2023" name="Nat. Plants">
        <title>Single-cell RNA sequencing provides a high-resolution roadmap for understanding the multicellular compartmentation of specialized metabolism.</title>
        <authorList>
            <person name="Sun S."/>
            <person name="Shen X."/>
            <person name="Li Y."/>
            <person name="Li Y."/>
            <person name="Wang S."/>
            <person name="Li R."/>
            <person name="Zhang H."/>
            <person name="Shen G."/>
            <person name="Guo B."/>
            <person name="Wei J."/>
            <person name="Xu J."/>
            <person name="St-Pierre B."/>
            <person name="Chen S."/>
            <person name="Sun C."/>
        </authorList>
    </citation>
    <scope>NUCLEOTIDE SEQUENCE [LARGE SCALE GENOMIC DNA]</scope>
</reference>
<dbReference type="EMBL" id="CM044705">
    <property type="protein sequence ID" value="KAI5661047.1"/>
    <property type="molecule type" value="Genomic_DNA"/>
</dbReference>
<keyword evidence="2" id="KW-1185">Reference proteome</keyword>
<evidence type="ECO:0000313" key="2">
    <source>
        <dbReference type="Proteomes" id="UP001060085"/>
    </source>
</evidence>
<proteinExistence type="predicted"/>
<dbReference type="Proteomes" id="UP001060085">
    <property type="component" value="Linkage Group LG05"/>
</dbReference>
<accession>A0ACC0AJE5</accession>
<evidence type="ECO:0000313" key="1">
    <source>
        <dbReference type="EMBL" id="KAI5661047.1"/>
    </source>
</evidence>
<organism evidence="1 2">
    <name type="scientific">Catharanthus roseus</name>
    <name type="common">Madagascar periwinkle</name>
    <name type="synonym">Vinca rosea</name>
    <dbReference type="NCBI Taxonomy" id="4058"/>
    <lineage>
        <taxon>Eukaryota</taxon>
        <taxon>Viridiplantae</taxon>
        <taxon>Streptophyta</taxon>
        <taxon>Embryophyta</taxon>
        <taxon>Tracheophyta</taxon>
        <taxon>Spermatophyta</taxon>
        <taxon>Magnoliopsida</taxon>
        <taxon>eudicotyledons</taxon>
        <taxon>Gunneridae</taxon>
        <taxon>Pentapetalae</taxon>
        <taxon>asterids</taxon>
        <taxon>lamiids</taxon>
        <taxon>Gentianales</taxon>
        <taxon>Apocynaceae</taxon>
        <taxon>Rauvolfioideae</taxon>
        <taxon>Vinceae</taxon>
        <taxon>Catharanthinae</taxon>
        <taxon>Catharanthus</taxon>
    </lineage>
</organism>
<sequence length="419" mass="46234">MGSIPPEMSLDYRPTSTTAATAAATAESSFPGTISKLIAQVTTMGHVSERMLKLDDYVNRLEDEMRKIEAFKRELPLCMLLLSDAILALKEESDRYRKSNAEPVLEEFIPLKKSSDEDETDKGEIRKEDCKDKMNWMSSVQLWNSDHQSTKLDDNSSKQIPKPDSKKRLSEEENHGTSEDFFKSRKSHSTVKAFAPFKGCSGLPLILPGKEDNEELPGVPGLSLKNLGIKKPREDFSCVGFSSTAGGSRAVSSITSVQSNVRALSHSQSQTARKQRRCWSPELHRRFVDALQKLGGCQAATPKQIRELMQVDGLTNDEVKSHLQKYRLHTRRLPTTRSSTANQSVVVLGGLWVPGEQHCESSKQSTSQSGSPECPFQLGGGASGGTSMTGGDSIEDEEDEKSESHSWRSHALTSKTNNV</sequence>
<protein>
    <submittedName>
        <fullName evidence="1">Uncharacterized protein</fullName>
    </submittedName>
</protein>
<gene>
    <name evidence="1" type="ORF">M9H77_20370</name>
</gene>
<comment type="caution">
    <text evidence="1">The sequence shown here is derived from an EMBL/GenBank/DDBJ whole genome shotgun (WGS) entry which is preliminary data.</text>
</comment>
<name>A0ACC0AJE5_CATRO</name>